<keyword evidence="2" id="KW-1133">Transmembrane helix</keyword>
<dbReference type="OrthoDB" id="1755653at2"/>
<keyword evidence="4" id="KW-1185">Reference proteome</keyword>
<evidence type="ECO:0000256" key="2">
    <source>
        <dbReference type="SAM" id="Phobius"/>
    </source>
</evidence>
<dbReference type="PANTHER" id="PTHR40027:SF1">
    <property type="entry name" value="CELL DIVISION PROTEIN DIVIC"/>
    <property type="match status" value="1"/>
</dbReference>
<evidence type="ECO:0000313" key="3">
    <source>
        <dbReference type="EMBL" id="SHJ98951.1"/>
    </source>
</evidence>
<name>A0A1M6NTA0_9FIRM</name>
<keyword evidence="2" id="KW-0472">Membrane</keyword>
<feature type="coiled-coil region" evidence="1">
    <location>
        <begin position="28"/>
        <end position="69"/>
    </location>
</feature>
<keyword evidence="3" id="KW-0131">Cell cycle</keyword>
<dbReference type="InterPro" id="IPR007060">
    <property type="entry name" value="FtsL/DivIC"/>
</dbReference>
<dbReference type="EMBL" id="FRAE01000025">
    <property type="protein sequence ID" value="SHJ98951.1"/>
    <property type="molecule type" value="Genomic_DNA"/>
</dbReference>
<accession>A0A1M6NTA0</accession>
<dbReference type="PANTHER" id="PTHR40027">
    <property type="entry name" value="CELL DIVISION PROTEIN DIVIC"/>
    <property type="match status" value="1"/>
</dbReference>
<reference evidence="4" key="1">
    <citation type="submission" date="2016-11" db="EMBL/GenBank/DDBJ databases">
        <authorList>
            <person name="Varghese N."/>
            <person name="Submissions S."/>
        </authorList>
    </citation>
    <scope>NUCLEOTIDE SEQUENCE [LARGE SCALE GENOMIC DNA]</scope>
    <source>
        <strain evidence="4">DSM 15518</strain>
    </source>
</reference>
<sequence length="99" mass="11847">MAKRRINVYGIICFIFIVFIIGSTIYNVINQSILIREYKKEIATLKDEIKKEDDEIKKLNEEIKNYKKDEYIEKIARERLKMVKPGELIYIDVNKKEGF</sequence>
<dbReference type="Proteomes" id="UP000242497">
    <property type="component" value="Unassembled WGS sequence"/>
</dbReference>
<dbReference type="Pfam" id="PF04977">
    <property type="entry name" value="DivIC"/>
    <property type="match status" value="1"/>
</dbReference>
<keyword evidence="2" id="KW-0812">Transmembrane</keyword>
<feature type="transmembrane region" description="Helical" evidence="2">
    <location>
        <begin position="6"/>
        <end position="29"/>
    </location>
</feature>
<dbReference type="AlphaFoldDB" id="A0A1M6NTA0"/>
<organism evidence="3 4">
    <name type="scientific">Tepidibacter formicigenes DSM 15518</name>
    <dbReference type="NCBI Taxonomy" id="1123349"/>
    <lineage>
        <taxon>Bacteria</taxon>
        <taxon>Bacillati</taxon>
        <taxon>Bacillota</taxon>
        <taxon>Clostridia</taxon>
        <taxon>Peptostreptococcales</taxon>
        <taxon>Peptostreptococcaceae</taxon>
        <taxon>Tepidibacter</taxon>
    </lineage>
</organism>
<protein>
    <submittedName>
        <fullName evidence="3">Cell division protein FtsL</fullName>
    </submittedName>
</protein>
<keyword evidence="3" id="KW-0132">Cell division</keyword>
<dbReference type="InterPro" id="IPR039076">
    <property type="entry name" value="DivIC"/>
</dbReference>
<dbReference type="STRING" id="1123349.SAMN02744037_01364"/>
<proteinExistence type="predicted"/>
<keyword evidence="1" id="KW-0175">Coiled coil</keyword>
<dbReference type="GO" id="GO:0051301">
    <property type="term" value="P:cell division"/>
    <property type="evidence" value="ECO:0007669"/>
    <property type="project" value="UniProtKB-KW"/>
</dbReference>
<gene>
    <name evidence="3" type="ORF">SAMN02744037_01364</name>
</gene>
<evidence type="ECO:0000313" key="4">
    <source>
        <dbReference type="Proteomes" id="UP000242497"/>
    </source>
</evidence>
<dbReference type="RefSeq" id="WP_072888479.1">
    <property type="nucleotide sequence ID" value="NZ_FRAE01000025.1"/>
</dbReference>
<evidence type="ECO:0000256" key="1">
    <source>
        <dbReference type="SAM" id="Coils"/>
    </source>
</evidence>